<organism evidence="1 2">
    <name type="scientific">Mycetomoellerius zeteki</name>
    <dbReference type="NCBI Taxonomy" id="64791"/>
    <lineage>
        <taxon>Eukaryota</taxon>
        <taxon>Metazoa</taxon>
        <taxon>Ecdysozoa</taxon>
        <taxon>Arthropoda</taxon>
        <taxon>Hexapoda</taxon>
        <taxon>Insecta</taxon>
        <taxon>Pterygota</taxon>
        <taxon>Neoptera</taxon>
        <taxon>Endopterygota</taxon>
        <taxon>Hymenoptera</taxon>
        <taxon>Apocrita</taxon>
        <taxon>Aculeata</taxon>
        <taxon>Formicoidea</taxon>
        <taxon>Formicidae</taxon>
        <taxon>Myrmicinae</taxon>
        <taxon>Mycetomoellerius</taxon>
    </lineage>
</organism>
<sequence length="162" mass="18188">MAVLRTYCIESSSCTATQMDQRVSALINIQKRLRQSSDKCSAQTVASALSPCGVSMYPTRPTTIIGGVSRITVLGMVCLNGYCPMDSKEFMEYTLLLCILHKQRTVLFFDMAVLRTYCIKGSSRTATQMDQHISALINTRVNTSQVHMHSEQVYRTFMLILQ</sequence>
<evidence type="ECO:0000313" key="1">
    <source>
        <dbReference type="EMBL" id="KYQ59690.1"/>
    </source>
</evidence>
<accession>A0A151XHK2</accession>
<dbReference type="EMBL" id="KQ982138">
    <property type="protein sequence ID" value="KYQ59690.1"/>
    <property type="molecule type" value="Genomic_DNA"/>
</dbReference>
<evidence type="ECO:0000313" key="2">
    <source>
        <dbReference type="Proteomes" id="UP000075809"/>
    </source>
</evidence>
<name>A0A151XHK2_9HYME</name>
<keyword evidence="2" id="KW-1185">Reference proteome</keyword>
<dbReference type="AlphaFoldDB" id="A0A151XHK2"/>
<gene>
    <name evidence="1" type="ORF">ALC60_01356</name>
</gene>
<reference evidence="1 2" key="1">
    <citation type="submission" date="2015-09" db="EMBL/GenBank/DDBJ databases">
        <title>Trachymyrmex zeteki WGS genome.</title>
        <authorList>
            <person name="Nygaard S."/>
            <person name="Hu H."/>
            <person name="Boomsma J."/>
            <person name="Zhang G."/>
        </authorList>
    </citation>
    <scope>NUCLEOTIDE SEQUENCE [LARGE SCALE GENOMIC DNA]</scope>
    <source>
        <strain evidence="1">Tzet28-1</strain>
        <tissue evidence="1">Whole body</tissue>
    </source>
</reference>
<proteinExistence type="predicted"/>
<protein>
    <submittedName>
        <fullName evidence="1">Uncharacterized protein</fullName>
    </submittedName>
</protein>
<dbReference type="Proteomes" id="UP000075809">
    <property type="component" value="Unassembled WGS sequence"/>
</dbReference>